<keyword evidence="6" id="KW-1185">Reference proteome</keyword>
<protein>
    <submittedName>
        <fullName evidence="5">3-oxoacyl-[acyl-carrier-protein] synthase-3/clorobiocin biosynthesis protein CloN2</fullName>
    </submittedName>
</protein>
<accession>A0A1H3KMG1</accession>
<feature type="domain" description="Beta-ketoacyl-[acyl-carrier-protein] synthase III C-terminal" evidence="3">
    <location>
        <begin position="246"/>
        <end position="337"/>
    </location>
</feature>
<dbReference type="InterPro" id="IPR013751">
    <property type="entry name" value="ACP_syn_III_N"/>
</dbReference>
<keyword evidence="2" id="KW-0012">Acyltransferase</keyword>
<organism evidence="5 6">
    <name type="scientific">Saccharopolyspora shandongensis</name>
    <dbReference type="NCBI Taxonomy" id="418495"/>
    <lineage>
        <taxon>Bacteria</taxon>
        <taxon>Bacillati</taxon>
        <taxon>Actinomycetota</taxon>
        <taxon>Actinomycetes</taxon>
        <taxon>Pseudonocardiales</taxon>
        <taxon>Pseudonocardiaceae</taxon>
        <taxon>Saccharopolyspora</taxon>
    </lineage>
</organism>
<dbReference type="Proteomes" id="UP000199529">
    <property type="component" value="Unassembled WGS sequence"/>
</dbReference>
<dbReference type="SUPFAM" id="SSF53901">
    <property type="entry name" value="Thiolase-like"/>
    <property type="match status" value="1"/>
</dbReference>
<dbReference type="OrthoDB" id="7055207at2"/>
<evidence type="ECO:0000259" key="3">
    <source>
        <dbReference type="Pfam" id="PF08541"/>
    </source>
</evidence>
<dbReference type="Pfam" id="PF08541">
    <property type="entry name" value="ACP_syn_III_C"/>
    <property type="match status" value="1"/>
</dbReference>
<feature type="domain" description="Beta-ketoacyl-[acyl-carrier-protein] synthase III N-terminal" evidence="4">
    <location>
        <begin position="108"/>
        <end position="170"/>
    </location>
</feature>
<dbReference type="Gene3D" id="3.40.47.10">
    <property type="match status" value="2"/>
</dbReference>
<gene>
    <name evidence="5" type="ORF">SAMN05216215_102898</name>
</gene>
<dbReference type="GO" id="GO:0006633">
    <property type="term" value="P:fatty acid biosynthetic process"/>
    <property type="evidence" value="ECO:0007669"/>
    <property type="project" value="InterPro"/>
</dbReference>
<name>A0A1H3KMG1_9PSEU</name>
<dbReference type="InterPro" id="IPR013747">
    <property type="entry name" value="ACP_syn_III_C"/>
</dbReference>
<dbReference type="STRING" id="418495.SAMN05216215_102898"/>
<dbReference type="InterPro" id="IPR016039">
    <property type="entry name" value="Thiolase-like"/>
</dbReference>
<dbReference type="GO" id="GO:0004315">
    <property type="term" value="F:3-oxoacyl-[acyl-carrier-protein] synthase activity"/>
    <property type="evidence" value="ECO:0007669"/>
    <property type="project" value="InterPro"/>
</dbReference>
<evidence type="ECO:0000256" key="2">
    <source>
        <dbReference type="ARBA" id="ARBA00023315"/>
    </source>
</evidence>
<dbReference type="Pfam" id="PF08545">
    <property type="entry name" value="ACP_syn_III"/>
    <property type="match status" value="1"/>
</dbReference>
<dbReference type="AlphaFoldDB" id="A0A1H3KMG1"/>
<dbReference type="RefSeq" id="WP_093270416.1">
    <property type="nucleotide sequence ID" value="NZ_FNOK01000028.1"/>
</dbReference>
<dbReference type="PANTHER" id="PTHR34069">
    <property type="entry name" value="3-OXOACYL-[ACYL-CARRIER-PROTEIN] SYNTHASE 3"/>
    <property type="match status" value="1"/>
</dbReference>
<keyword evidence="1" id="KW-0808">Transferase</keyword>
<proteinExistence type="predicted"/>
<evidence type="ECO:0000313" key="5">
    <source>
        <dbReference type="EMBL" id="SDY53219.1"/>
    </source>
</evidence>
<evidence type="ECO:0000259" key="4">
    <source>
        <dbReference type="Pfam" id="PF08545"/>
    </source>
</evidence>
<dbReference type="PANTHER" id="PTHR34069:SF2">
    <property type="entry name" value="BETA-KETOACYL-[ACYL-CARRIER-PROTEIN] SYNTHASE III"/>
    <property type="match status" value="1"/>
</dbReference>
<reference evidence="6" key="1">
    <citation type="submission" date="2016-10" db="EMBL/GenBank/DDBJ databases">
        <authorList>
            <person name="Varghese N."/>
            <person name="Submissions S."/>
        </authorList>
    </citation>
    <scope>NUCLEOTIDE SEQUENCE [LARGE SCALE GENOMIC DNA]</scope>
    <source>
        <strain evidence="6">CGMCC 4.3530</strain>
    </source>
</reference>
<dbReference type="EMBL" id="FNOK01000028">
    <property type="protein sequence ID" value="SDY53219.1"/>
    <property type="molecule type" value="Genomic_DNA"/>
</dbReference>
<evidence type="ECO:0000256" key="1">
    <source>
        <dbReference type="ARBA" id="ARBA00022679"/>
    </source>
</evidence>
<dbReference type="CDD" id="cd00827">
    <property type="entry name" value="init_cond_enzymes"/>
    <property type="match status" value="1"/>
</dbReference>
<dbReference type="GO" id="GO:0044550">
    <property type="term" value="P:secondary metabolite biosynthetic process"/>
    <property type="evidence" value="ECO:0007669"/>
    <property type="project" value="TreeGrafter"/>
</dbReference>
<sequence>MRTPGIFIKGIGVHLPEAVGVEQAVAQGSYPAEEVELHELAGAAVAGDTPAPEMALWAAQEACKRSGQRPEDVDLLLYCDSWHQGPDGWQPQYYLQRHLVGDDVLAVEVRQGCNGMFGALELAAGYLGGRAGTALLVAADNFGTPMMDRWRMGPGYIAGDAASAVLLSTDPSFARLRAVRSLAVSEAEQMHRGDEPLFPPGPTVGRPLDFTARNADYKRRLIADGTGTAALVRIHQQTLRIVELVLEEAGIGLGNVTRVAYMNYSREIVEQRCMAPLGLDLEKSTWDFGRTVGHLGASDQIVSLDHLLAIGELAPGDHLLMLGVGPGVTLSAAVVEILGPTPWRS</sequence>
<evidence type="ECO:0000313" key="6">
    <source>
        <dbReference type="Proteomes" id="UP000199529"/>
    </source>
</evidence>